<dbReference type="EMBL" id="AKGD01000001">
    <property type="protein sequence ID" value="EIT71348.1"/>
    <property type="molecule type" value="Genomic_DNA"/>
</dbReference>
<name>I8TCG1_9GAMM</name>
<feature type="transmembrane region" description="Helical" evidence="1">
    <location>
        <begin position="6"/>
        <end position="24"/>
    </location>
</feature>
<organism evidence="2 3">
    <name type="scientific">Hydrocarboniphaga effusa AP103</name>
    <dbReference type="NCBI Taxonomy" id="1172194"/>
    <lineage>
        <taxon>Bacteria</taxon>
        <taxon>Pseudomonadati</taxon>
        <taxon>Pseudomonadota</taxon>
        <taxon>Gammaproteobacteria</taxon>
        <taxon>Nevskiales</taxon>
        <taxon>Nevskiaceae</taxon>
        <taxon>Hydrocarboniphaga</taxon>
    </lineage>
</organism>
<reference evidence="2 3" key="1">
    <citation type="journal article" date="2012" name="J. Bacteriol.">
        <title>Genome Sequence of n-Alkane-Degrading Hydrocarboniphaga effusa Strain AP103T (ATCC BAA-332T).</title>
        <authorList>
            <person name="Chang H.K."/>
            <person name="Zylstra G.J."/>
            <person name="Chae J.C."/>
        </authorList>
    </citation>
    <scope>NUCLEOTIDE SEQUENCE [LARGE SCALE GENOMIC DNA]</scope>
    <source>
        <strain evidence="2 3">AP103</strain>
    </source>
</reference>
<keyword evidence="1" id="KW-0812">Transmembrane</keyword>
<gene>
    <name evidence="2" type="ORF">WQQ_14850</name>
</gene>
<evidence type="ECO:0000256" key="1">
    <source>
        <dbReference type="SAM" id="Phobius"/>
    </source>
</evidence>
<keyword evidence="1" id="KW-0472">Membrane</keyword>
<evidence type="ECO:0000313" key="2">
    <source>
        <dbReference type="EMBL" id="EIT71348.1"/>
    </source>
</evidence>
<dbReference type="AlphaFoldDB" id="I8TCG1"/>
<keyword evidence="3" id="KW-1185">Reference proteome</keyword>
<dbReference type="Proteomes" id="UP000003704">
    <property type="component" value="Unassembled WGS sequence"/>
</dbReference>
<accession>I8TCG1</accession>
<protein>
    <submittedName>
        <fullName evidence="2">Uncharacterized protein</fullName>
    </submittedName>
</protein>
<evidence type="ECO:0000313" key="3">
    <source>
        <dbReference type="Proteomes" id="UP000003704"/>
    </source>
</evidence>
<sequence>MNFLAVPAGLITSIVFAVWLTVFWRHHAKKGFQKQTLGRPYEFVVSENELSIDGRTYPAHSIARFLTRNVMTGKESISTTIVGTSGTMMAAGLMNAVTEGIREARQAQVAAVGNMVCFEASGNRHIIGSALNEAQAYGLMKEVADIMGFR</sequence>
<proteinExistence type="predicted"/>
<keyword evidence="1" id="KW-1133">Transmembrane helix</keyword>
<comment type="caution">
    <text evidence="2">The sequence shown here is derived from an EMBL/GenBank/DDBJ whole genome shotgun (WGS) entry which is preliminary data.</text>
</comment>